<dbReference type="InterPro" id="IPR036179">
    <property type="entry name" value="Ig-like_dom_sf"/>
</dbReference>
<evidence type="ECO:0000313" key="5">
    <source>
        <dbReference type="Proteomes" id="UP001642540"/>
    </source>
</evidence>
<keyword evidence="2" id="KW-1133">Transmembrane helix</keyword>
<dbReference type="Proteomes" id="UP001642540">
    <property type="component" value="Unassembled WGS sequence"/>
</dbReference>
<accession>A0ABP1QS92</accession>
<dbReference type="PROSITE" id="PS50835">
    <property type="entry name" value="IG_LIKE"/>
    <property type="match status" value="2"/>
</dbReference>
<keyword evidence="2" id="KW-0812">Transmembrane</keyword>
<gene>
    <name evidence="4" type="ORF">ODALV1_LOCUS14722</name>
</gene>
<dbReference type="SUPFAM" id="SSF48726">
    <property type="entry name" value="Immunoglobulin"/>
    <property type="match status" value="2"/>
</dbReference>
<comment type="caution">
    <text evidence="4">The sequence shown here is derived from an EMBL/GenBank/DDBJ whole genome shotgun (WGS) entry which is preliminary data.</text>
</comment>
<keyword evidence="1" id="KW-1015">Disulfide bond</keyword>
<dbReference type="InterPro" id="IPR013162">
    <property type="entry name" value="CD80_C2-set"/>
</dbReference>
<dbReference type="EMBL" id="CAXLJM020000046">
    <property type="protein sequence ID" value="CAL8111097.1"/>
    <property type="molecule type" value="Genomic_DNA"/>
</dbReference>
<evidence type="ECO:0000313" key="4">
    <source>
        <dbReference type="EMBL" id="CAL8111097.1"/>
    </source>
</evidence>
<reference evidence="4 5" key="1">
    <citation type="submission" date="2024-08" db="EMBL/GenBank/DDBJ databases">
        <authorList>
            <person name="Cucini C."/>
            <person name="Frati F."/>
        </authorList>
    </citation>
    <scope>NUCLEOTIDE SEQUENCE [LARGE SCALE GENOMIC DNA]</scope>
</reference>
<dbReference type="InterPro" id="IPR013783">
    <property type="entry name" value="Ig-like_fold"/>
</dbReference>
<organism evidence="4 5">
    <name type="scientific">Orchesella dallaii</name>
    <dbReference type="NCBI Taxonomy" id="48710"/>
    <lineage>
        <taxon>Eukaryota</taxon>
        <taxon>Metazoa</taxon>
        <taxon>Ecdysozoa</taxon>
        <taxon>Arthropoda</taxon>
        <taxon>Hexapoda</taxon>
        <taxon>Collembola</taxon>
        <taxon>Entomobryomorpha</taxon>
        <taxon>Entomobryoidea</taxon>
        <taxon>Orchesellidae</taxon>
        <taxon>Orchesellinae</taxon>
        <taxon>Orchesella</taxon>
    </lineage>
</organism>
<feature type="domain" description="Ig-like" evidence="3">
    <location>
        <begin position="44"/>
        <end position="136"/>
    </location>
</feature>
<feature type="domain" description="Ig-like" evidence="3">
    <location>
        <begin position="145"/>
        <end position="241"/>
    </location>
</feature>
<dbReference type="PANTHER" id="PTHR21261">
    <property type="entry name" value="BEAT PROTEIN"/>
    <property type="match status" value="1"/>
</dbReference>
<evidence type="ECO:0000256" key="1">
    <source>
        <dbReference type="ARBA" id="ARBA00023157"/>
    </source>
</evidence>
<keyword evidence="5" id="KW-1185">Reference proteome</keyword>
<keyword evidence="2" id="KW-0472">Membrane</keyword>
<dbReference type="PANTHER" id="PTHR21261:SF14">
    <property type="entry name" value="BEATEN PATH IV, ISOFORM B"/>
    <property type="match status" value="1"/>
</dbReference>
<feature type="transmembrane region" description="Helical" evidence="2">
    <location>
        <begin position="12"/>
        <end position="31"/>
    </location>
</feature>
<evidence type="ECO:0000256" key="2">
    <source>
        <dbReference type="SAM" id="Phobius"/>
    </source>
</evidence>
<evidence type="ECO:0000259" key="3">
    <source>
        <dbReference type="PROSITE" id="PS50835"/>
    </source>
</evidence>
<dbReference type="Pfam" id="PF08205">
    <property type="entry name" value="C2-set_2"/>
    <property type="match status" value="1"/>
</dbReference>
<name>A0ABP1QS92_9HEXA</name>
<proteinExistence type="predicted"/>
<dbReference type="InterPro" id="IPR007110">
    <property type="entry name" value="Ig-like_dom"/>
</dbReference>
<sequence length="345" mass="37753">MLHDQMKSIKLLGIIVFIIGSAISALGSLRLKSAVVPTYKMSKENATLECPFDLGGDRLYAVKWYKDNEEFFRYVPRYRPPIHVHQVDGISVIMEGSDQKFVTLGPLDLRSTGVYRCEVSAEGPSFASVVGEGRMTVVHLPKEGPQISGKVQPEYETGDNLALNCTSARSFPPARLSWYINDLPIEPDRVKILNPPLRTGTSAINLLANLGLTSTVSSLNMTLEPNHFNEYGEAKVRCVASISTLFWQDGDERIVGNSRKSSPDVRSTSFNSVASAPVFQDDREASLLVKGGSNVATEASFWIVNVGLLAVILLSNFLVTNTCSLAPIRNPRIQQSTTSSIATSR</sequence>
<dbReference type="Gene3D" id="2.60.40.10">
    <property type="entry name" value="Immunoglobulins"/>
    <property type="match status" value="2"/>
</dbReference>
<protein>
    <recommendedName>
        <fullName evidence="3">Ig-like domain-containing protein</fullName>
    </recommendedName>
</protein>